<evidence type="ECO:0000256" key="2">
    <source>
        <dbReference type="ARBA" id="ARBA00022656"/>
    </source>
</evidence>
<dbReference type="SUPFAM" id="SSF51126">
    <property type="entry name" value="Pectin lyase-like"/>
    <property type="match status" value="1"/>
</dbReference>
<dbReference type="Gene3D" id="2.160.20.10">
    <property type="entry name" value="Single-stranded right-handed beta-helix, Pectin lyase-like"/>
    <property type="match status" value="1"/>
</dbReference>
<protein>
    <submittedName>
        <fullName evidence="8">Hemagglutinin repeat-containing protein</fullName>
    </submittedName>
</protein>
<comment type="similarity">
    <text evidence="5">In the N-terminal section; belongs to the CdiA toxin family.</text>
</comment>
<dbReference type="NCBIfam" id="TIGR01731">
    <property type="entry name" value="fil_hemag_20aa"/>
    <property type="match status" value="53"/>
</dbReference>
<evidence type="ECO:0000256" key="6">
    <source>
        <dbReference type="SAM" id="MobiDB-lite"/>
    </source>
</evidence>
<feature type="region of interest" description="Disordered" evidence="6">
    <location>
        <begin position="3803"/>
        <end position="3831"/>
    </location>
</feature>
<dbReference type="InterPro" id="IPR024973">
    <property type="entry name" value="ESPR"/>
</dbReference>
<evidence type="ECO:0000256" key="1">
    <source>
        <dbReference type="ARBA" id="ARBA00004219"/>
    </source>
</evidence>
<evidence type="ECO:0000256" key="3">
    <source>
        <dbReference type="ARBA" id="ARBA00022913"/>
    </source>
</evidence>
<keyword evidence="4" id="KW-0843">Virulence</keyword>
<dbReference type="InterPro" id="IPR010069">
    <property type="entry name" value="CdiA_FHA1_rpt"/>
</dbReference>
<dbReference type="InterPro" id="IPR012334">
    <property type="entry name" value="Pectin_lyas_fold"/>
</dbReference>
<keyword evidence="2" id="KW-0800">Toxin</keyword>
<evidence type="ECO:0000313" key="8">
    <source>
        <dbReference type="EMBL" id="WNH03901.1"/>
    </source>
</evidence>
<dbReference type="InterPro" id="IPR006914">
    <property type="entry name" value="VENN_dom"/>
</dbReference>
<sequence>MNKQCYCLIYSRTHGELRVVSELARSCSTAPGQRRGIGASRLWVTVRRAVWLLGAALFAGQALADGIIADRQVPSGQRPEVITTQNGLPQVNINAPNQAGVSHNPYQQFDVGQRGAILNNSALMTSTQLAGMIQGNPRLDPNAAPARFIINEVNSDKPSQLRGFLEVAGGRAQVIVANPSGIVCNGCGTINAGRMTLTTGKPQLNADGSLAGYQVERGVVSIEGGGLNGDPRHDTGYVDILARAVKVNAGVWAKAELAVVAGRNRISADSKTVTPLAADDKKPELAIDMGQMGGMYSGYIRMIGTEAGVGVRNQGGHLQAGKMLTVSSEGRLSWQSREEKEPVTQVVGDVTLTARDGIEHHGKLHSGGQLAVQSRDGDIQQSGTLAAVGDIRLTSARGIQSRGHVLAGSDINSTLKHKANLTLNSQGNIQASGHLLSLGDIKVTGHRVDISQSQLAASRAKIGAQAGGVALQQAKIDSQQLTVKTPGNIDAQQAQVRVGRWEIDANNLFNQKAVWSQVEAGESRFALAGVLDNTGGRIEAPQLNLNAGSLNNQQGHLVALDKTVQHWQVSGLLNNTDGLLGNNGDLRLDTGSLNNQRGTLQSQAALDIISGDDINNSEGKLLSGQRLTVKAERNIDNQGGLLESPLTLDVTSGADIKNSQGKLFGQQLTVKASGSIDNLSGEMRSEHLLLTAHNLTNTEGKVVSQGRLKLDIRQSLVNQHGFLDAADALDILTQGNWDNRSGTAQGGKQIDVSAHHIDNSDGKLLADQALTVNTTGNIDNQRGTLQGLSALNVTSGGDIQNGEGKLLSGQALTLTATGSVDNQSGNIQGKALELTVQKLTNTKGNIVSQGHLQLNISQDIDNQHGLIKADDALNIHTEGHWDNRGGTAQGSKQVDVSAHSIDNSDGKLSAAQALTLNVADNIDNQSGDIRGEALQLTAQHLNNAQGKIVSQSRLRLDSHQSIDNQHGLLDAADALDILTQGNWDNRSGTVQGGKQIDVFAHHIDNSDGKLLADQALTVNTTGNIDNQRGTLQGLSALNVTSGGDIRNGEGKLLSSQALTLKAIGSVDNQSGNIQGKALALTAQKLTNTKGNIVSQGHLQLDISQGIDNQHGLIKADDVLNIHTDGHWNNHGGTVQGGKQVDVSAHGIDNSGGKLSAGQKLTLNAADNIDNQSGDIRGEALQLTAQHLNNAQGKIVSQGRLRLDSHQSIDNQHGLLDAADALDIRTQGNWDNRSGTAQGGKQVDVSARHIDNSDGKLLADQTLIVNTTDNIDNQRGTLQGLAALNVTSGGDIQNGGGKLFSGQALILKATGSVDNQSGNIQGKALALTAQKLTNTKGNIVSQGHLQLDISQGIDNQHGLIKADDVLNIHTDGHWNNHGGTVQGGKQVDVSAHGIDNSGGKLSAGQKLTLNAADNIDNQSGDIQGETLQLTAQHLNNAQGKIVSQGRLRLDSHQSIDNQHGLLDAADVLEIRTQGNWDNRSGTAQGGKQVDVSARHIDNSDGKLLAEQALTVNTTGNIDNQRGTLQGLSALNVTSGGDIQNGQGKLLSGQALTLKAVGSIDNQSGDIQGEALELTAQALTNTEGKIASKGHLQLDIQQTIDNQRGSIKAGDALDIHTDGHWNNHGGTLQGGKQVDVSARSMDNSDGKLSAGQKLTLNAADSINNQSGEIEGEHLQLTASRLDNTKGKVISKGRLKLDIRQAIDNQRGLFEAADALDIRTQGNWDNRNGTAQGGRQVDVSAHYINNSGGNLLADHALIVNTTGNIDNQSGTLQGLSALNVTSGGDIQNGQGKLFSDQQLTVKAAGSIDNQSGNMQGNYLQLTAQHLKNTQGNLVSLGNLRFDIQQAIDNQQGFIEAGDTLDIHTEGHWDNRGGTAQGGKQVIVSTHSIDNTGGNLLSGGDLTLNSVGDVINQAGKLSAKQHLRWQGGSDSLLNNDAGTLYSEGVMSLRGGQLTNREKGEIQGKQGLKLDLTGRWDNQGGELTSGGHSTVNALSFLNAQGKIQVLDKLDMHVTRALDNSQGYIFSKLAQSLRAENILNTQGWIGTQGGWSATAGQFDNQKGSVSSLQDALLAVSTLDNQKGALASAGALMLRSAQEINNQEGKISALGRLDVQGATEGSAAGRVQNVGGKLLADGDLVVTAQSLDNTDGLIDSQKSVRLNLNGRLDNRDGKLQSNGEMQLNARSLLNGTGSISSQRQLGLRIQELLDNTGGTLRSNGDQRISAGQVNNRQGLFNSLGTLDVTADQLDNPDGTFISRGNGIYRINVLNNQQGKIHGGGTLTFKGDAINNQTGQLIATGSMRIDSQTLNNHGQGKITSQNALVVHSDRVNNHDGGLLLGTTHTAVTTRELDNTAGRLQSTGSLTLSNLDKLVNRQGKIRANGALDLNAGTPSVLALFNQGGLVQSGGQLTVNTRALDNTGGTLLSQQGLTLAVQQDYTHRMGDTISSNGALTFSVGGTLTNLADWLLPSHLIVDSTHFINQGMLAGKTLQLTTGILRNEKRLEADSMTLTSDTLDNTDTVMGDVITVRSRVIDNHGQNAVIAATERLDLQAGERLTNRDGSLIYSADTLHLASDDLIENKASRIEADGNVSIEANRLNNLREGLEIVREAEKGETQWHRYNYYWRSYASGVNRDKNTMAPTTQRLTFRDDAAVENNRYGTLLAIDAAGKRAQVRVKDHKGQPYELWVNYLALTPDRDGSYAMTFYETRGHRQNTVPTPYHNTVWREHNRGRLEQWDPEKHLDIAHVPFVDDYNNFRERSATGTVTRDKLVSEGIGAHILAGGNMTLRITDELLNDASTVSANGDLLTKGDGKVTNRGYSVNERRQEFLVDHYDRDTRHWYPKHHSDETVALATIDAIMTGHGDVAINGAQLENTTVNPAQISVVEAAQQAAEAERAEWERNPLAVTVEGVAWQEKGSQLVLVNQLLTPLKRALTSIDQSHLSDDQWLTLLKRELMSTDHPVIPGDQLLTLLKREPTSTDHPVTPDDQWLTPLKRVFTPVDHPLISDAQLLTLLKRELTPADQPLRPIERPLTPAELALTRQQQLDRVAPFVPNNGLFRQHPAEGSPYLVVTDERFTSRTRFISSDYLLQRVGYDPAQVHKRLGDGFYEQRLVREQILKLTGRPSVRGEDAMAQYQTLMNNGTKVANDFQLVPGVALTPAQIAALQQDIVWLVSETVETASGPQTVWTPKVYLANTTLRLTGQGALIGGGNLQLSANSLTNAGNLFAERALNIDAGQFLHQGGDIRADSIDVQADSLTLSTHLQDALRQASMSARELSLSGGDIQLRGAKLEATRHLSLNARNNLDIAAARRTTTGNIEVIAGAMGNRTSDGMEEVGKRRATVSGEWQQALGSTLNAGGNLSLRAGQDITLQGSQAKADGTARVQAGGNVSILAESTTHRTQLEANSRTSSVSNQREEERLHLSTLSGNQGVTVQAGENLTAEGAQVDSRSGHIGLNAQAVIIKDVRQRVADQDSERKREGSTKSQREMETVSERSVGSTFSGRDGVSVRAREGDITVTGSTLHSEQGVLALQAKQDITLDSATESDYQFSASSANKKGMLSKSSHHTVQQDHVTREKGTLLSGDSISITAGHDLTVSGSAVAGDKAVTLQAGNNVAMNAATETESHYLLEEKKKSGLLSSGGIGFTVGSQSTRHQINEDGTTQSQSVSTVGSSQGNVTITAGNRVQVGGTDLVAGQDISLTGDSVQIDPGQDKRRRAETFESKQSGLTLALSGTVGSALNTAVSTAQQAKTAGDGRLKALQGTQSVLSGAQGYQAWQRSEAESAKADAINQAGGNAEKPTDTIGIQLSYGRQSAKSETRTEQTQSQGSSLSAGRDIRIKATGDNAVSDSGDIRVKGSSLKAGHDIDMATKRDIVLESAENTRTTRGENSSKGGSVGVGLTAGQGGYGIKFSASVNKGKGHETGDGVTHTETLLDAGNQVSLKSGQDTRLKGAQVSGETVTADVGRNLHLQSEQDKDNYDAKQENISAGASFTYGSMNGSASVNARRDKLHSTFDSVNEQTGIFAGKGGFDIKVGEHTQLDGAVMASTADKDKNRLDTGTLGFSDIQNKAEYKTEHQSVGISTGGAVGSQLGTNMASNMLAGSNKHDSQSSTTHAAVSDGTIVVRDADKQTQAVADLSRDTDNAANGLSPIFDKEKEQQRLAQAQAIADIGTQVMDIYNTNEAIKATKAATEKLKDPQTQQTLKQAAEKQLRAEGQPADAKSVADRAHQIAYDGAIKAQGADIGSRQRQAVTAVIGALQGLAGGDIKSAIASGAAPYLTNGVKALTYNGKDHYDELTPAEKATNLMAHAILGGVIAEMKGGSATAGATGAVSGELAASAIINALYGDKNPNDLSPDEKETVSNLSTLAGGIAAGLATNSTAGGVDGAQSAKNAIENNALSLPKGMAEYGRAQSSLAMQMLREGATPDELSEALAKQARGTHPEGQDPARGLIVAWGNFFGVPLDVVMSNEKMTPEKAAEIVASGVPTSEAKVMQYVAAKAFLALAKNPVSGSKAEGSSPQWKVGEGKFSPKDKGTVTNVEHPVGKFDGKSLPNGKENIASDKTIKNDVLEHQRVGSGEKGTGSGNKVDQLPNKTVVDIDGKEISVYPNRSKPTVTQEFPSVAKAHGFNDIVDNYAGLATQTKLKNGATLYQLPGKLNGVEGRFEWIVDPKLGGVSHRMFVTGGTVNGVPSKP</sequence>
<organism evidence="8 9">
    <name type="scientific">Xenorhabdus griffiniae</name>
    <dbReference type="NCBI Taxonomy" id="351672"/>
    <lineage>
        <taxon>Bacteria</taxon>
        <taxon>Pseudomonadati</taxon>
        <taxon>Pseudomonadota</taxon>
        <taxon>Gammaproteobacteria</taxon>
        <taxon>Enterobacterales</taxon>
        <taxon>Morganellaceae</taxon>
        <taxon>Xenorhabdus</taxon>
    </lineage>
</organism>
<gene>
    <name evidence="8" type="ORF">QL112_009645</name>
</gene>
<dbReference type="InterPro" id="IPR008638">
    <property type="entry name" value="FhaB/CdiA-like_TPS"/>
</dbReference>
<dbReference type="GeneID" id="88855820"/>
<dbReference type="Pfam" id="PF05594">
    <property type="entry name" value="Fil_haemagg"/>
    <property type="match status" value="24"/>
</dbReference>
<dbReference type="RefSeq" id="WP_193836314.1">
    <property type="nucleotide sequence ID" value="NZ_CAWPOC010000208.1"/>
</dbReference>
<dbReference type="NCBIfam" id="TIGR01901">
    <property type="entry name" value="adhes_NPXG"/>
    <property type="match status" value="1"/>
</dbReference>
<evidence type="ECO:0000313" key="9">
    <source>
        <dbReference type="Proteomes" id="UP001300348"/>
    </source>
</evidence>
<dbReference type="Pfam" id="PF13018">
    <property type="entry name" value="ESPR"/>
    <property type="match status" value="1"/>
</dbReference>
<feature type="region of interest" description="Disordered" evidence="6">
    <location>
        <begin position="3390"/>
        <end position="3413"/>
    </location>
</feature>
<name>A0ABY9XN27_9GAMM</name>
<feature type="compositionally biased region" description="Basic and acidic residues" evidence="6">
    <location>
        <begin position="4517"/>
        <end position="4527"/>
    </location>
</feature>
<evidence type="ECO:0000256" key="4">
    <source>
        <dbReference type="ARBA" id="ARBA00023026"/>
    </source>
</evidence>
<reference evidence="8 9" key="1">
    <citation type="journal article" date="2023" name="Access Microbiol">
        <title>The genome of a steinernematid-associated Pseudomonas piscis bacterium encodes the biosynthesis of insect toxins.</title>
        <authorList>
            <person name="Awori R.M."/>
            <person name="Hendre P."/>
            <person name="Amugune N.O."/>
        </authorList>
    </citation>
    <scope>NUCLEOTIDE SEQUENCE [LARGE SCALE GENOMIC DNA]</scope>
    <source>
        <strain evidence="8 9">97</strain>
    </source>
</reference>
<keyword evidence="9" id="KW-1185">Reference proteome</keyword>
<evidence type="ECO:0000259" key="7">
    <source>
        <dbReference type="SMART" id="SM00912"/>
    </source>
</evidence>
<keyword evidence="3" id="KW-1266">Target cell cytoplasm</keyword>
<feature type="compositionally biased region" description="Basic and acidic residues" evidence="6">
    <location>
        <begin position="3461"/>
        <end position="3486"/>
    </location>
</feature>
<dbReference type="Pfam" id="PF05860">
    <property type="entry name" value="TPS"/>
    <property type="match status" value="1"/>
</dbReference>
<dbReference type="SMART" id="SM00912">
    <property type="entry name" value="Haemagg_act"/>
    <property type="match status" value="1"/>
</dbReference>
<dbReference type="InterPro" id="IPR008619">
    <property type="entry name" value="Filamentous_hemagglutn_rpt"/>
</dbReference>
<accession>A0ABY9XN27</accession>
<dbReference type="InterPro" id="IPR011050">
    <property type="entry name" value="Pectin_lyase_fold/virulence"/>
</dbReference>
<proteinExistence type="inferred from homology"/>
<feature type="compositionally biased region" description="Polar residues" evidence="6">
    <location>
        <begin position="3815"/>
        <end position="3825"/>
    </location>
</feature>
<evidence type="ECO:0000256" key="5">
    <source>
        <dbReference type="ARBA" id="ARBA00024043"/>
    </source>
</evidence>
<dbReference type="Proteomes" id="UP001300348">
    <property type="component" value="Chromosome"/>
</dbReference>
<dbReference type="Pfam" id="PF04829">
    <property type="entry name" value="PT-VENN"/>
    <property type="match status" value="1"/>
</dbReference>
<feature type="region of interest" description="Disordered" evidence="6">
    <location>
        <begin position="3461"/>
        <end position="3499"/>
    </location>
</feature>
<comment type="subcellular location">
    <subcellularLocation>
        <location evidence="1">Target cell</location>
        <location evidence="1">Target cell cytoplasm</location>
    </subcellularLocation>
</comment>
<dbReference type="InterPro" id="IPR025157">
    <property type="entry name" value="Hemagglutinin_rpt"/>
</dbReference>
<dbReference type="Pfam" id="PF13332">
    <property type="entry name" value="Fil_haemagg_2"/>
    <property type="match status" value="4"/>
</dbReference>
<feature type="region of interest" description="Disordered" evidence="6">
    <location>
        <begin position="4502"/>
        <end position="4551"/>
    </location>
</feature>
<feature type="domain" description="Filamentous haemagglutinin FhaB/tRNA nuclease CdiA-like TPS" evidence="7">
    <location>
        <begin position="85"/>
        <end position="207"/>
    </location>
</feature>
<feature type="compositionally biased region" description="Polar residues" evidence="6">
    <location>
        <begin position="3396"/>
        <end position="3407"/>
    </location>
</feature>
<dbReference type="EMBL" id="CP133647">
    <property type="protein sequence ID" value="WNH03901.1"/>
    <property type="molecule type" value="Genomic_DNA"/>
</dbReference>